<sequence length="677" mass="76142">MEVIGTSGYFLASCAYAVFILLLLAARNKTLAGSLVLLAAFLVFSSSLAAALQPKKEFSLLIVMAIETFKLAVWSILIICTQANITTVKELISHPKVKKYLQIFSSLSVLCWGAALLLPDSVKFLFSLFLLLNLWLLVLLEQLYRNADVKVKWAIWSLIIALGMMTVFDFVLFAQAALVNQLDFSYWYARGFIAAIGMPLILVSTRRIKDWSVDVFVSREVVFYSSMLLISGLYLLLLAIAGYAINYFGGAWGDVISIAFIILGGSVLAALLITESLRREVKVFITKHFFANKYDYRVEWLKSIEQLEIGENNDCYHTATHIICSSLNIHQGALIKKLTPSQYQPLYQQNFQLEQNELHFLVAVDQFCQQHGWIIDIRELAMVEESYPGLVLDARACQQKNIDIIIPIFMNKSVYGFFLLALPEEQGLLNWEDRDLLFSISKQLSNYLSLNEANESLAESKQFDAFNRMSAFLVHDLKNIQAQLALINSNAKRHRDNPAFIDDVFDTIDSATARLDKVLTQLRNKQVVESTKKSTDVQVLIQRVVEQRNIQLPHISAQLAIDSMISIDEETLFSVLNHLLQNAQEATNESGWVKISAEKISDNLHIAIVDNGCGMSMNFIKDRLFKPFDTTKGNAGMGIGVYEAKQFVESIGGTMQVTSFENEGSIFTLVIPCDNND</sequence>
<keyword evidence="3" id="KW-0597">Phosphoprotein</keyword>
<organism evidence="6 7">
    <name type="scientific">Colwellia psychrerythraea</name>
    <name type="common">Vibrio psychroerythus</name>
    <dbReference type="NCBI Taxonomy" id="28229"/>
    <lineage>
        <taxon>Bacteria</taxon>
        <taxon>Pseudomonadati</taxon>
        <taxon>Pseudomonadota</taxon>
        <taxon>Gammaproteobacteria</taxon>
        <taxon>Alteromonadales</taxon>
        <taxon>Colwelliaceae</taxon>
        <taxon>Colwellia</taxon>
    </lineage>
</organism>
<feature type="transmembrane region" description="Helical" evidence="4">
    <location>
        <begin position="31"/>
        <end position="52"/>
    </location>
</feature>
<dbReference type="PROSITE" id="PS50109">
    <property type="entry name" value="HIS_KIN"/>
    <property type="match status" value="1"/>
</dbReference>
<dbReference type="NCBIfam" id="TIGR02916">
    <property type="entry name" value="PEP_his_kin"/>
    <property type="match status" value="1"/>
</dbReference>
<proteinExistence type="predicted"/>
<name>A0A099KX09_COLPS</name>
<dbReference type="InterPro" id="IPR003594">
    <property type="entry name" value="HATPase_dom"/>
</dbReference>
<feature type="transmembrane region" description="Helical" evidence="4">
    <location>
        <begin position="153"/>
        <end position="178"/>
    </location>
</feature>
<dbReference type="GO" id="GO:0000155">
    <property type="term" value="F:phosphorelay sensor kinase activity"/>
    <property type="evidence" value="ECO:0007669"/>
    <property type="project" value="TreeGrafter"/>
</dbReference>
<evidence type="ECO:0000313" key="7">
    <source>
        <dbReference type="Proteomes" id="UP000029843"/>
    </source>
</evidence>
<dbReference type="PATRIC" id="fig|28229.4.peg.933"/>
<feature type="transmembrane region" description="Helical" evidence="4">
    <location>
        <begin position="124"/>
        <end position="141"/>
    </location>
</feature>
<dbReference type="InterPro" id="IPR004358">
    <property type="entry name" value="Sig_transdc_His_kin-like_C"/>
</dbReference>
<dbReference type="EC" id="2.7.13.3" evidence="2"/>
<evidence type="ECO:0000259" key="5">
    <source>
        <dbReference type="PROSITE" id="PS50109"/>
    </source>
</evidence>
<feature type="transmembrane region" description="Helical" evidence="4">
    <location>
        <begin position="100"/>
        <end position="118"/>
    </location>
</feature>
<reference evidence="6 7" key="1">
    <citation type="submission" date="2014-08" db="EMBL/GenBank/DDBJ databases">
        <title>Genomic and Phenotypic Diversity of Colwellia psychrerythraea strains from Disparate Marine Basins.</title>
        <authorList>
            <person name="Techtmann S.M."/>
            <person name="Stelling S.C."/>
            <person name="Utturkar S.M."/>
            <person name="Alshibli N."/>
            <person name="Harris A."/>
            <person name="Brown S.D."/>
            <person name="Hazen T.C."/>
        </authorList>
    </citation>
    <scope>NUCLEOTIDE SEQUENCE [LARGE SCALE GENOMIC DNA]</scope>
    <source>
        <strain evidence="6 7">ND2E</strain>
    </source>
</reference>
<dbReference type="InterPro" id="IPR036890">
    <property type="entry name" value="HATPase_C_sf"/>
</dbReference>
<dbReference type="Proteomes" id="UP000029843">
    <property type="component" value="Unassembled WGS sequence"/>
</dbReference>
<dbReference type="EMBL" id="JQED01000005">
    <property type="protein sequence ID" value="KGJ94725.1"/>
    <property type="molecule type" value="Genomic_DNA"/>
</dbReference>
<dbReference type="AlphaFoldDB" id="A0A099KX09"/>
<keyword evidence="4" id="KW-0812">Transmembrane</keyword>
<keyword evidence="4" id="KW-0472">Membrane</keyword>
<dbReference type="InterPro" id="IPR014265">
    <property type="entry name" value="XrtA/PrsK"/>
</dbReference>
<feature type="domain" description="Histidine kinase" evidence="5">
    <location>
        <begin position="472"/>
        <end position="675"/>
    </location>
</feature>
<feature type="transmembrane region" description="Helical" evidence="4">
    <location>
        <begin position="223"/>
        <end position="245"/>
    </location>
</feature>
<feature type="transmembrane region" description="Helical" evidence="4">
    <location>
        <begin position="251"/>
        <end position="273"/>
    </location>
</feature>
<feature type="transmembrane region" description="Helical" evidence="4">
    <location>
        <begin position="6"/>
        <end position="24"/>
    </location>
</feature>
<gene>
    <name evidence="6" type="ORF">ND2E_1914</name>
</gene>
<comment type="caution">
    <text evidence="6">The sequence shown here is derived from an EMBL/GenBank/DDBJ whole genome shotgun (WGS) entry which is preliminary data.</text>
</comment>
<dbReference type="PANTHER" id="PTHR43547:SF2">
    <property type="entry name" value="HYBRID SIGNAL TRANSDUCTION HISTIDINE KINASE C"/>
    <property type="match status" value="1"/>
</dbReference>
<feature type="transmembrane region" description="Helical" evidence="4">
    <location>
        <begin position="184"/>
        <end position="203"/>
    </location>
</feature>
<feature type="transmembrane region" description="Helical" evidence="4">
    <location>
        <begin position="58"/>
        <end position="79"/>
    </location>
</feature>
<evidence type="ECO:0000256" key="1">
    <source>
        <dbReference type="ARBA" id="ARBA00000085"/>
    </source>
</evidence>
<dbReference type="OrthoDB" id="9785691at2"/>
<keyword evidence="6" id="KW-0418">Kinase</keyword>
<keyword evidence="6" id="KW-0808">Transferase</keyword>
<comment type="catalytic activity">
    <reaction evidence="1">
        <text>ATP + protein L-histidine = ADP + protein N-phospho-L-histidine.</text>
        <dbReference type="EC" id="2.7.13.3"/>
    </reaction>
</comment>
<dbReference type="PANTHER" id="PTHR43547">
    <property type="entry name" value="TWO-COMPONENT HISTIDINE KINASE"/>
    <property type="match status" value="1"/>
</dbReference>
<accession>A0A099KX09</accession>
<dbReference type="SUPFAM" id="SSF55874">
    <property type="entry name" value="ATPase domain of HSP90 chaperone/DNA topoisomerase II/histidine kinase"/>
    <property type="match status" value="1"/>
</dbReference>
<dbReference type="InterPro" id="IPR005467">
    <property type="entry name" value="His_kinase_dom"/>
</dbReference>
<dbReference type="Pfam" id="PF02518">
    <property type="entry name" value="HATPase_c"/>
    <property type="match status" value="1"/>
</dbReference>
<dbReference type="Gene3D" id="3.30.565.10">
    <property type="entry name" value="Histidine kinase-like ATPase, C-terminal domain"/>
    <property type="match status" value="1"/>
</dbReference>
<dbReference type="RefSeq" id="WP_033092635.1">
    <property type="nucleotide sequence ID" value="NZ_JQED01000005.1"/>
</dbReference>
<evidence type="ECO:0000256" key="3">
    <source>
        <dbReference type="ARBA" id="ARBA00022553"/>
    </source>
</evidence>
<dbReference type="SMART" id="SM00387">
    <property type="entry name" value="HATPase_c"/>
    <property type="match status" value="1"/>
</dbReference>
<dbReference type="PRINTS" id="PR00344">
    <property type="entry name" value="BCTRLSENSOR"/>
</dbReference>
<evidence type="ECO:0000256" key="4">
    <source>
        <dbReference type="SAM" id="Phobius"/>
    </source>
</evidence>
<evidence type="ECO:0000256" key="2">
    <source>
        <dbReference type="ARBA" id="ARBA00012438"/>
    </source>
</evidence>
<evidence type="ECO:0000313" key="6">
    <source>
        <dbReference type="EMBL" id="KGJ94725.1"/>
    </source>
</evidence>
<keyword evidence="4" id="KW-1133">Transmembrane helix</keyword>
<protein>
    <recommendedName>
        <fullName evidence="2">histidine kinase</fullName>
        <ecNumber evidence="2">2.7.13.3</ecNumber>
    </recommendedName>
</protein>